<evidence type="ECO:0000256" key="7">
    <source>
        <dbReference type="SAM" id="Phobius"/>
    </source>
</evidence>
<comment type="subcellular location">
    <subcellularLocation>
        <location evidence="1">Cell membrane</location>
        <topology evidence="1">Multi-pass membrane protein</topology>
    </subcellularLocation>
</comment>
<dbReference type="SUPFAM" id="SSF103473">
    <property type="entry name" value="MFS general substrate transporter"/>
    <property type="match status" value="1"/>
</dbReference>
<organism evidence="9 10">
    <name type="scientific">Paenibacillus psychroresistens</name>
    <dbReference type="NCBI Taxonomy" id="1778678"/>
    <lineage>
        <taxon>Bacteria</taxon>
        <taxon>Bacillati</taxon>
        <taxon>Bacillota</taxon>
        <taxon>Bacilli</taxon>
        <taxon>Bacillales</taxon>
        <taxon>Paenibacillaceae</taxon>
        <taxon>Paenibacillus</taxon>
    </lineage>
</organism>
<keyword evidence="4 7" id="KW-0812">Transmembrane</keyword>
<dbReference type="InterPro" id="IPR036259">
    <property type="entry name" value="MFS_trans_sf"/>
</dbReference>
<evidence type="ECO:0000313" key="9">
    <source>
        <dbReference type="EMBL" id="QGQ97790.1"/>
    </source>
</evidence>
<feature type="domain" description="Major facilitator superfamily (MFS) profile" evidence="8">
    <location>
        <begin position="13"/>
        <end position="391"/>
    </location>
</feature>
<evidence type="ECO:0000256" key="1">
    <source>
        <dbReference type="ARBA" id="ARBA00004651"/>
    </source>
</evidence>
<feature type="transmembrane region" description="Helical" evidence="7">
    <location>
        <begin position="250"/>
        <end position="271"/>
    </location>
</feature>
<evidence type="ECO:0000259" key="8">
    <source>
        <dbReference type="PROSITE" id="PS50850"/>
    </source>
</evidence>
<feature type="transmembrane region" description="Helical" evidence="7">
    <location>
        <begin position="109"/>
        <end position="129"/>
    </location>
</feature>
<feature type="transmembrane region" description="Helical" evidence="7">
    <location>
        <begin position="44"/>
        <end position="67"/>
    </location>
</feature>
<reference evidence="10" key="1">
    <citation type="submission" date="2018-11" db="EMBL/GenBank/DDBJ databases">
        <title>Complete genome sequence of Paenibacillus sp. ML311-T8.</title>
        <authorList>
            <person name="Nam Y.-D."/>
            <person name="Kang J."/>
            <person name="Chung W.-H."/>
            <person name="Park Y.S."/>
        </authorList>
    </citation>
    <scope>NUCLEOTIDE SEQUENCE [LARGE SCALE GENOMIC DNA]</scope>
    <source>
        <strain evidence="10">ML311-T8</strain>
    </source>
</reference>
<protein>
    <submittedName>
        <fullName evidence="9">MFS transporter</fullName>
    </submittedName>
</protein>
<dbReference type="InterPro" id="IPR011701">
    <property type="entry name" value="MFS"/>
</dbReference>
<evidence type="ECO:0000256" key="5">
    <source>
        <dbReference type="ARBA" id="ARBA00022989"/>
    </source>
</evidence>
<dbReference type="Proteomes" id="UP000426246">
    <property type="component" value="Chromosome"/>
</dbReference>
<dbReference type="GO" id="GO:0005886">
    <property type="term" value="C:plasma membrane"/>
    <property type="evidence" value="ECO:0007669"/>
    <property type="project" value="UniProtKB-SubCell"/>
</dbReference>
<feature type="transmembrane region" description="Helical" evidence="7">
    <location>
        <begin position="12"/>
        <end position="32"/>
    </location>
</feature>
<feature type="transmembrane region" description="Helical" evidence="7">
    <location>
        <begin position="365"/>
        <end position="389"/>
    </location>
</feature>
<dbReference type="PROSITE" id="PS50850">
    <property type="entry name" value="MFS"/>
    <property type="match status" value="1"/>
</dbReference>
<sequence>MKVGAPITISRIHHIIFIIVTLIYWTTLYIYVPILSPYLESRGLSYLLVGVILGSYGFVQIFVRLPLGIISDKLRVRRPFLAIGLATGALSCLLFAISDQWGWTLAARAVSGVSASCWVAFTVLYASYYHKNDATLAMGRISTLTVCGQLIGMGLSGLLADHWGWNSAFWTGAVIGLVGLIVTFAIKEPEEGVSRIPIEVKDLVKVMRMPTLLKVSTLSILAHCILFITMFGFTPSLAVSLGASKTELSLLVFAFMIPHAAAAFVTSRWIVPKIGAWNSVLIGFAVSSICTVALALAPSFGWLAFSQIFNGFAQGMHLPLLLGLSIQSIEISKRATAMGFYQSVYSIGMFAGPFLAGWLNESFGLVSGFYLGGVFGLIAIVLTRIWTYLPRKNSSTTSKKPSTP</sequence>
<evidence type="ECO:0000256" key="3">
    <source>
        <dbReference type="ARBA" id="ARBA00022475"/>
    </source>
</evidence>
<evidence type="ECO:0000256" key="4">
    <source>
        <dbReference type="ARBA" id="ARBA00022692"/>
    </source>
</evidence>
<feature type="transmembrane region" description="Helical" evidence="7">
    <location>
        <begin position="280"/>
        <end position="302"/>
    </location>
</feature>
<keyword evidence="10" id="KW-1185">Reference proteome</keyword>
<dbReference type="CDD" id="cd17490">
    <property type="entry name" value="MFS_YxlH_like"/>
    <property type="match status" value="1"/>
</dbReference>
<dbReference type="PANTHER" id="PTHR23517">
    <property type="entry name" value="RESISTANCE PROTEIN MDTM, PUTATIVE-RELATED-RELATED"/>
    <property type="match status" value="1"/>
</dbReference>
<feature type="transmembrane region" description="Helical" evidence="7">
    <location>
        <begin position="308"/>
        <end position="326"/>
    </location>
</feature>
<evidence type="ECO:0000256" key="6">
    <source>
        <dbReference type="ARBA" id="ARBA00023136"/>
    </source>
</evidence>
<dbReference type="InterPro" id="IPR050171">
    <property type="entry name" value="MFS_Transporters"/>
</dbReference>
<feature type="transmembrane region" description="Helical" evidence="7">
    <location>
        <begin position="338"/>
        <end position="359"/>
    </location>
</feature>
<gene>
    <name evidence="9" type="ORF">EHS13_24320</name>
</gene>
<dbReference type="Gene3D" id="1.20.1250.20">
    <property type="entry name" value="MFS general substrate transporter like domains"/>
    <property type="match status" value="2"/>
</dbReference>
<name>A0A6B8RN99_9BACL</name>
<dbReference type="AlphaFoldDB" id="A0A6B8RN99"/>
<proteinExistence type="predicted"/>
<accession>A0A6B8RN99</accession>
<evidence type="ECO:0000313" key="10">
    <source>
        <dbReference type="Proteomes" id="UP000426246"/>
    </source>
</evidence>
<feature type="transmembrane region" description="Helical" evidence="7">
    <location>
        <begin position="141"/>
        <end position="159"/>
    </location>
</feature>
<dbReference type="GO" id="GO:0022857">
    <property type="term" value="F:transmembrane transporter activity"/>
    <property type="evidence" value="ECO:0007669"/>
    <property type="project" value="InterPro"/>
</dbReference>
<keyword evidence="3" id="KW-1003">Cell membrane</keyword>
<keyword evidence="5 7" id="KW-1133">Transmembrane helix</keyword>
<keyword evidence="6 7" id="KW-0472">Membrane</keyword>
<evidence type="ECO:0000256" key="2">
    <source>
        <dbReference type="ARBA" id="ARBA00022448"/>
    </source>
</evidence>
<keyword evidence="2" id="KW-0813">Transport</keyword>
<dbReference type="OrthoDB" id="9607at2"/>
<dbReference type="InterPro" id="IPR020846">
    <property type="entry name" value="MFS_dom"/>
</dbReference>
<dbReference type="PROSITE" id="PS00217">
    <property type="entry name" value="SUGAR_TRANSPORT_2"/>
    <property type="match status" value="1"/>
</dbReference>
<dbReference type="EMBL" id="CP034235">
    <property type="protein sequence ID" value="QGQ97790.1"/>
    <property type="molecule type" value="Genomic_DNA"/>
</dbReference>
<feature type="transmembrane region" description="Helical" evidence="7">
    <location>
        <begin position="215"/>
        <end position="238"/>
    </location>
</feature>
<feature type="transmembrane region" description="Helical" evidence="7">
    <location>
        <begin position="165"/>
        <end position="186"/>
    </location>
</feature>
<dbReference type="KEGG" id="ppsc:EHS13_24320"/>
<feature type="transmembrane region" description="Helical" evidence="7">
    <location>
        <begin position="79"/>
        <end position="97"/>
    </location>
</feature>
<dbReference type="InterPro" id="IPR005829">
    <property type="entry name" value="Sugar_transporter_CS"/>
</dbReference>
<dbReference type="Pfam" id="PF07690">
    <property type="entry name" value="MFS_1"/>
    <property type="match status" value="1"/>
</dbReference>